<dbReference type="RefSeq" id="XP_024342465.1">
    <property type="nucleotide sequence ID" value="XM_024488665.1"/>
</dbReference>
<dbReference type="STRING" id="670580.A0A1X6NAN7"/>
<dbReference type="Proteomes" id="UP000194127">
    <property type="component" value="Unassembled WGS sequence"/>
</dbReference>
<dbReference type="PANTHER" id="PTHR32341">
    <property type="entry name" value="INTERFERON-INDUCIBLE GTPASE"/>
    <property type="match status" value="1"/>
</dbReference>
<dbReference type="Pfam" id="PF05049">
    <property type="entry name" value="IIGP"/>
    <property type="match status" value="4"/>
</dbReference>
<keyword evidence="5" id="KW-0175">Coiled coil</keyword>
<accession>A0A1X6NAN7</accession>
<evidence type="ECO:0000256" key="4">
    <source>
        <dbReference type="ARBA" id="ARBA00023134"/>
    </source>
</evidence>
<evidence type="ECO:0000256" key="1">
    <source>
        <dbReference type="ARBA" id="ARBA00005429"/>
    </source>
</evidence>
<feature type="compositionally biased region" description="Basic and acidic residues" evidence="6">
    <location>
        <begin position="1048"/>
        <end position="1057"/>
    </location>
</feature>
<organism evidence="8 9">
    <name type="scientific">Postia placenta MAD-698-R-SB12</name>
    <dbReference type="NCBI Taxonomy" id="670580"/>
    <lineage>
        <taxon>Eukaryota</taxon>
        <taxon>Fungi</taxon>
        <taxon>Dikarya</taxon>
        <taxon>Basidiomycota</taxon>
        <taxon>Agaricomycotina</taxon>
        <taxon>Agaricomycetes</taxon>
        <taxon>Polyporales</taxon>
        <taxon>Adustoporiaceae</taxon>
        <taxon>Rhodonia</taxon>
    </lineage>
</organism>
<dbReference type="InterPro" id="IPR027417">
    <property type="entry name" value="P-loop_NTPase"/>
</dbReference>
<dbReference type="OrthoDB" id="422720at2759"/>
<feature type="domain" description="IRG-type G" evidence="7">
    <location>
        <begin position="170"/>
        <end position="348"/>
    </location>
</feature>
<keyword evidence="4" id="KW-0342">GTP-binding</keyword>
<feature type="compositionally biased region" description="Basic and acidic residues" evidence="6">
    <location>
        <begin position="867"/>
        <end position="1014"/>
    </location>
</feature>
<feature type="region of interest" description="Disordered" evidence="6">
    <location>
        <begin position="1"/>
        <end position="119"/>
    </location>
</feature>
<dbReference type="GO" id="GO:0016787">
    <property type="term" value="F:hydrolase activity"/>
    <property type="evidence" value="ECO:0007669"/>
    <property type="project" value="UniProtKB-KW"/>
</dbReference>
<proteinExistence type="inferred from homology"/>
<dbReference type="InterPro" id="IPR030385">
    <property type="entry name" value="G_IRG_dom"/>
</dbReference>
<dbReference type="InterPro" id="IPR051515">
    <property type="entry name" value="IRG"/>
</dbReference>
<feature type="domain" description="IRG-type G" evidence="7">
    <location>
        <begin position="1596"/>
        <end position="1806"/>
    </location>
</feature>
<evidence type="ECO:0000313" key="9">
    <source>
        <dbReference type="Proteomes" id="UP000194127"/>
    </source>
</evidence>
<evidence type="ECO:0000259" key="7">
    <source>
        <dbReference type="PROSITE" id="PS51716"/>
    </source>
</evidence>
<keyword evidence="9" id="KW-1185">Reference proteome</keyword>
<protein>
    <recommendedName>
        <fullName evidence="7">IRG-type G domain-containing protein</fullName>
    </recommendedName>
</protein>
<evidence type="ECO:0000256" key="6">
    <source>
        <dbReference type="SAM" id="MobiDB-lite"/>
    </source>
</evidence>
<evidence type="ECO:0000313" key="8">
    <source>
        <dbReference type="EMBL" id="OSX65671.1"/>
    </source>
</evidence>
<evidence type="ECO:0000256" key="3">
    <source>
        <dbReference type="ARBA" id="ARBA00022801"/>
    </source>
</evidence>
<feature type="coiled-coil region" evidence="5">
    <location>
        <begin position="446"/>
        <end position="518"/>
    </location>
</feature>
<feature type="coiled-coil region" evidence="5">
    <location>
        <begin position="1430"/>
        <end position="1575"/>
    </location>
</feature>
<dbReference type="PANTHER" id="PTHR32341:SF10">
    <property type="entry name" value="INTERFERON-INDUCIBLE GTPASE 5"/>
    <property type="match status" value="1"/>
</dbReference>
<evidence type="ECO:0000256" key="5">
    <source>
        <dbReference type="SAM" id="Coils"/>
    </source>
</evidence>
<dbReference type="PROSITE" id="PS51716">
    <property type="entry name" value="G_IRG"/>
    <property type="match status" value="4"/>
</dbReference>
<feature type="region of interest" description="Disordered" evidence="6">
    <location>
        <begin position="867"/>
        <end position="1057"/>
    </location>
</feature>
<comment type="similarity">
    <text evidence="1">Belongs to the TRAFAC class dynamin-like GTPase superfamily. IRG family.</text>
</comment>
<dbReference type="InterPro" id="IPR007743">
    <property type="entry name" value="Immunity-related_GTPase-like"/>
</dbReference>
<dbReference type="GO" id="GO:0016020">
    <property type="term" value="C:membrane"/>
    <property type="evidence" value="ECO:0007669"/>
    <property type="project" value="InterPro"/>
</dbReference>
<gene>
    <name evidence="8" type="ORF">POSPLADRAFT_1179412</name>
</gene>
<dbReference type="GeneID" id="36333614"/>
<feature type="domain" description="IRG-type G" evidence="7">
    <location>
        <begin position="1107"/>
        <end position="1304"/>
    </location>
</feature>
<sequence length="1822" mass="205135">MEELEARAREADSRARKAEERVRAAEAREKESRQKEARRAAKENAKRDEQDRAFAESAKRKAESDEASRQKTRAETQRKAAAAEESRRRVAEDEQRRESARTVAEEQARQAKPKEKKALTAKEMAEKAAGEAIAAAEKAKKALQEGSKPVITPTLGEFEATKKRLGYRDGLFHFAVAGTSGSGKSSLINACRGLRNGSDDPSVAKTGATETTSNISRYMDPNEANPFVWYDIPGAGTLKVPDAEYFNEQGLYAFDCIIVMMGIRFTATDAAILRNCARFQIPSYIVRSKSLQHIENIRKDMLGDDDEEDTKAYMEEAIEKYIADTRTNVADNLAEAQLPDQRVYMVDIDNICKIVKGKKTKTGIDECDLMRGLLSTARDRRMKPKAWWQYMYRRYSTPLPPPPQSTPFLGGLGTVLIAGAIPAILNQVQAARNGPGAENRGANPTLQEIEERLRRAQADAERAATEVETAAQRARLQQEELSIYVTAKRMLEEREREVERERQRAEDLRAERQLKEHIQPIISPTREQLEEAKRRLQHQEGLYHFAVTGVAGAGKSSLINAFRGLRNGSKSPFVAPTGVVETTRGITRYPDPNEDFFVWYDVPGSGTLEVPDWTYFNDQGLYVFDAIIVLIDTHFTATDIAILRNCARFKIPTYIVRSKSLQHINNLVDDILGDEDDEEWEGEGESHWESARDKYKAQTQKNVTENLEKANLLQQTVYLVDKNTLVQITTRRPIGKQVLDEVQLVRDLLEQARSRRIAVPGIGRLIWCGVLSDMLRLSPDLSELIHLGRLPYGGEDEVLPSYANFSFVSSSVGVVVYAVVAIAHGIFKLVTDIQRAHSAGEIAANPVMEEIEERMRKEREAQWAKLEEDRRQIQESKERAQEAEGRAKEAEGRAKEAEGRAKEAQKMAEEAARWAAEEAGRMEESRRRAEGATRAMEEAKRIAEEKARRIEKERIQAEEARHIAEENAGRVEKERALADEARLQAEADARRNEEARRQAEEDRKQAEQKRKQAEEEAAAAEESRRRAEEDGQRSERERAAAEEQVQQAKHEQDKAEAAEAVAKKLAQDAIAAAEEAKEALKEGIKPVILPSREEYETTKKRLEYKDGFFHFAVAGISGSGKSSLINAFRGMRNNSRDPLVAETGITETTSRITRYEDPNKARPFVWYDVPGAGTLKVPDWAYFNDQGLYVFDCIIVLTDNRFTATDMAILRNCALFQIPSYIVRSKSAQQIRNVLNDMPCDEDAGENKDARKDKAIQQYVAETRRSVAQNLEKAGLPQQRVYIVDKETLVKIANGGGLSTGIDEWELIGDLLSTARDRRIKPKAFSPVSTATTGSRNVCLALMSALAATYKYFSVLQKYPIEYLVVLARLRHHPGLAVSGAPQQGLIHGVVGLLARMQHAHSAGKIAANPVMELTKERKGFQTAAQGKQVQRAKARTQEAEARMKEAVESAEEAARWAAEDIGHIGANPTLQEIEERLRRAQADAERAATEVETAAQRARLQQEELSIYVTAKRMLEEREREVERERQRAEDLVRDVGEEMEKLKTAQSTADRKAAELQAALERAERQLKEHIQPIISPTREQLEEAKRRLQYQEGLYHFAVTGVAGAGKSSLINAFRGLRNGSKSPFVAPTGVVETTRGITRYPDPNEDFFVWYDVPGSGTLEVPDWTYFNDQGLYVFDAIIVLIDTRFTATDIAILRNCVRFKIPTYIVRSKSLQHINNVVDDILGDEDDEEWEGEGESHWESARDKYKAQTQKNVTENLEKANLLQQTVYLVDKNTLVQITTRRPIGKQVLDEVQLVRDLLEQAHSRRIAVRGTEKISE</sequence>
<feature type="compositionally biased region" description="Basic and acidic residues" evidence="6">
    <location>
        <begin position="1021"/>
        <end position="1041"/>
    </location>
</feature>
<name>A0A1X6NAN7_9APHY</name>
<dbReference type="SUPFAM" id="SSF52540">
    <property type="entry name" value="P-loop containing nucleoside triphosphate hydrolases"/>
    <property type="match status" value="4"/>
</dbReference>
<evidence type="ECO:0000256" key="2">
    <source>
        <dbReference type="ARBA" id="ARBA00022741"/>
    </source>
</evidence>
<dbReference type="Gene3D" id="3.40.50.300">
    <property type="entry name" value="P-loop containing nucleotide triphosphate hydrolases"/>
    <property type="match status" value="4"/>
</dbReference>
<dbReference type="EMBL" id="KZ110593">
    <property type="protein sequence ID" value="OSX65671.1"/>
    <property type="molecule type" value="Genomic_DNA"/>
</dbReference>
<keyword evidence="3" id="KW-0378">Hydrolase</keyword>
<keyword evidence="2" id="KW-0547">Nucleotide-binding</keyword>
<reference evidence="8 9" key="1">
    <citation type="submission" date="2017-04" db="EMBL/GenBank/DDBJ databases">
        <title>Genome Sequence of the Model Brown-Rot Fungus Postia placenta SB12.</title>
        <authorList>
            <consortium name="DOE Joint Genome Institute"/>
            <person name="Gaskell J."/>
            <person name="Kersten P."/>
            <person name="Larrondo L.F."/>
            <person name="Canessa P."/>
            <person name="Martinez D."/>
            <person name="Hibbett D."/>
            <person name="Schmoll M."/>
            <person name="Kubicek C.P."/>
            <person name="Martinez A.T."/>
            <person name="Yadav J."/>
            <person name="Master E."/>
            <person name="Magnuson J.K."/>
            <person name="James T."/>
            <person name="Yaver D."/>
            <person name="Berka R."/>
            <person name="Labutti K."/>
            <person name="Lipzen A."/>
            <person name="Aerts A."/>
            <person name="Barry K."/>
            <person name="Henrissat B."/>
            <person name="Blanchette R."/>
            <person name="Grigoriev I."/>
            <person name="Cullen D."/>
        </authorList>
    </citation>
    <scope>NUCLEOTIDE SEQUENCE [LARGE SCALE GENOMIC DNA]</scope>
    <source>
        <strain evidence="8 9">MAD-698-R-SB12</strain>
    </source>
</reference>
<dbReference type="GO" id="GO:0005525">
    <property type="term" value="F:GTP binding"/>
    <property type="evidence" value="ECO:0007669"/>
    <property type="project" value="UniProtKB-KW"/>
</dbReference>
<feature type="domain" description="IRG-type G" evidence="7">
    <location>
        <begin position="541"/>
        <end position="751"/>
    </location>
</feature>